<comment type="caution">
    <text evidence="2">The sequence shown here is derived from an EMBL/GenBank/DDBJ whole genome shotgun (WGS) entry which is preliminary data.</text>
</comment>
<evidence type="ECO:0000256" key="1">
    <source>
        <dbReference type="SAM" id="Phobius"/>
    </source>
</evidence>
<evidence type="ECO:0000313" key="3">
    <source>
        <dbReference type="Proteomes" id="UP000178299"/>
    </source>
</evidence>
<dbReference type="AlphaFoldDB" id="A0A1F5WZA6"/>
<proteinExistence type="predicted"/>
<reference evidence="2 3" key="1">
    <citation type="journal article" date="2016" name="Nat. Commun.">
        <title>Thousands of microbial genomes shed light on interconnected biogeochemical processes in an aquifer system.</title>
        <authorList>
            <person name="Anantharaman K."/>
            <person name="Brown C.T."/>
            <person name="Hug L.A."/>
            <person name="Sharon I."/>
            <person name="Castelle C.J."/>
            <person name="Probst A.J."/>
            <person name="Thomas B.C."/>
            <person name="Singh A."/>
            <person name="Wilkins M.J."/>
            <person name="Karaoz U."/>
            <person name="Brodie E.L."/>
            <person name="Williams K.H."/>
            <person name="Hubbard S.S."/>
            <person name="Banfield J.F."/>
        </authorList>
    </citation>
    <scope>NUCLEOTIDE SEQUENCE [LARGE SCALE GENOMIC DNA]</scope>
</reference>
<feature type="transmembrane region" description="Helical" evidence="1">
    <location>
        <begin position="55"/>
        <end position="80"/>
    </location>
</feature>
<keyword evidence="1" id="KW-0472">Membrane</keyword>
<protein>
    <submittedName>
        <fullName evidence="2">Uncharacterized protein</fullName>
    </submittedName>
</protein>
<dbReference type="EMBL" id="MFHS01000025">
    <property type="protein sequence ID" value="OGF80957.1"/>
    <property type="molecule type" value="Genomic_DNA"/>
</dbReference>
<sequence length="192" mass="22000">MLLSCFYFKLLLNLFAEREDTNMVNQSDIVIERLMAQEWHLADEIKRKILFLDSVWLRAMSHGGFPMAALYVVVILFLPIDFEAIDPGLRVPLALLSCFGFFAIGMCMARLFLQHGLNKVTLELNNLALDPDAQALLQKLDSFSKEADEIRKMNSILIKLDSSRRIRKKKIETFLKLAGIRHQLHSLPEIAP</sequence>
<gene>
    <name evidence="2" type="ORF">A2W48_00035</name>
</gene>
<organism evidence="2 3">
    <name type="scientific">Candidatus Giovannonibacteria bacterium RIFCSPHIGHO2_12_44_12</name>
    <dbReference type="NCBI Taxonomy" id="1798340"/>
    <lineage>
        <taxon>Bacteria</taxon>
        <taxon>Candidatus Giovannoniibacteriota</taxon>
    </lineage>
</organism>
<keyword evidence="1" id="KW-1133">Transmembrane helix</keyword>
<evidence type="ECO:0000313" key="2">
    <source>
        <dbReference type="EMBL" id="OGF80957.1"/>
    </source>
</evidence>
<dbReference type="Proteomes" id="UP000178299">
    <property type="component" value="Unassembled WGS sequence"/>
</dbReference>
<feature type="transmembrane region" description="Helical" evidence="1">
    <location>
        <begin position="92"/>
        <end position="113"/>
    </location>
</feature>
<keyword evidence="1" id="KW-0812">Transmembrane</keyword>
<accession>A0A1F5WZA6</accession>
<name>A0A1F5WZA6_9BACT</name>